<evidence type="ECO:0000259" key="4">
    <source>
        <dbReference type="PROSITE" id="PS50956"/>
    </source>
</evidence>
<keyword evidence="3" id="KW-0804">Transcription</keyword>
<dbReference type="InterPro" id="IPR036390">
    <property type="entry name" value="WH_DNA-bd_sf"/>
</dbReference>
<feature type="domain" description="HTH asnC-type" evidence="4">
    <location>
        <begin position="12"/>
        <end position="73"/>
    </location>
</feature>
<proteinExistence type="predicted"/>
<dbReference type="RefSeq" id="WP_229954813.1">
    <property type="nucleotide sequence ID" value="NZ_BAAAEM010000002.1"/>
</dbReference>
<dbReference type="InterPro" id="IPR011008">
    <property type="entry name" value="Dimeric_a/b-barrel"/>
</dbReference>
<evidence type="ECO:0000313" key="5">
    <source>
        <dbReference type="EMBL" id="GAA0476996.1"/>
    </source>
</evidence>
<evidence type="ECO:0000256" key="3">
    <source>
        <dbReference type="ARBA" id="ARBA00023163"/>
    </source>
</evidence>
<protein>
    <submittedName>
        <fullName evidence="5">Lrp/AsnC family transcriptional regulator</fullName>
    </submittedName>
</protein>
<accession>A0ABN1AHZ2</accession>
<gene>
    <name evidence="5" type="ORF">GCM10009096_18560</name>
</gene>
<dbReference type="InterPro" id="IPR019885">
    <property type="entry name" value="Tscrpt_reg_HTH_AsnC-type_CS"/>
</dbReference>
<dbReference type="Gene3D" id="3.30.70.920">
    <property type="match status" value="1"/>
</dbReference>
<dbReference type="InterPro" id="IPR019888">
    <property type="entry name" value="Tscrpt_reg_AsnC-like"/>
</dbReference>
<dbReference type="InterPro" id="IPR019887">
    <property type="entry name" value="Tscrpt_reg_AsnC/Lrp_C"/>
</dbReference>
<dbReference type="EMBL" id="BAAAEM010000002">
    <property type="protein sequence ID" value="GAA0476996.1"/>
    <property type="molecule type" value="Genomic_DNA"/>
</dbReference>
<dbReference type="SMART" id="SM00344">
    <property type="entry name" value="HTH_ASNC"/>
    <property type="match status" value="1"/>
</dbReference>
<organism evidence="5 6">
    <name type="scientific">Parasphingorhabdus litoris</name>
    <dbReference type="NCBI Taxonomy" id="394733"/>
    <lineage>
        <taxon>Bacteria</taxon>
        <taxon>Pseudomonadati</taxon>
        <taxon>Pseudomonadota</taxon>
        <taxon>Alphaproteobacteria</taxon>
        <taxon>Sphingomonadales</taxon>
        <taxon>Sphingomonadaceae</taxon>
        <taxon>Parasphingorhabdus</taxon>
    </lineage>
</organism>
<dbReference type="PANTHER" id="PTHR30154:SF34">
    <property type="entry name" value="TRANSCRIPTIONAL REGULATOR AZLB"/>
    <property type="match status" value="1"/>
</dbReference>
<dbReference type="CDD" id="cd00090">
    <property type="entry name" value="HTH_ARSR"/>
    <property type="match status" value="1"/>
</dbReference>
<dbReference type="PANTHER" id="PTHR30154">
    <property type="entry name" value="LEUCINE-RESPONSIVE REGULATORY PROTEIN"/>
    <property type="match status" value="1"/>
</dbReference>
<dbReference type="SUPFAM" id="SSF54909">
    <property type="entry name" value="Dimeric alpha+beta barrel"/>
    <property type="match status" value="1"/>
</dbReference>
<evidence type="ECO:0000256" key="2">
    <source>
        <dbReference type="ARBA" id="ARBA00023125"/>
    </source>
</evidence>
<keyword evidence="2" id="KW-0238">DNA-binding</keyword>
<dbReference type="PRINTS" id="PR00033">
    <property type="entry name" value="HTHASNC"/>
</dbReference>
<dbReference type="PROSITE" id="PS00519">
    <property type="entry name" value="HTH_ASNC_1"/>
    <property type="match status" value="1"/>
</dbReference>
<evidence type="ECO:0000256" key="1">
    <source>
        <dbReference type="ARBA" id="ARBA00023015"/>
    </source>
</evidence>
<evidence type="ECO:0000313" key="6">
    <source>
        <dbReference type="Proteomes" id="UP001500713"/>
    </source>
</evidence>
<reference evidence="5 6" key="1">
    <citation type="journal article" date="2019" name="Int. J. Syst. Evol. Microbiol.">
        <title>The Global Catalogue of Microorganisms (GCM) 10K type strain sequencing project: providing services to taxonomists for standard genome sequencing and annotation.</title>
        <authorList>
            <consortium name="The Broad Institute Genomics Platform"/>
            <consortium name="The Broad Institute Genome Sequencing Center for Infectious Disease"/>
            <person name="Wu L."/>
            <person name="Ma J."/>
        </authorList>
    </citation>
    <scope>NUCLEOTIDE SEQUENCE [LARGE SCALE GENOMIC DNA]</scope>
    <source>
        <strain evidence="5 6">JCM 14162</strain>
    </source>
</reference>
<keyword evidence="1" id="KW-0805">Transcription regulation</keyword>
<name>A0ABN1AHZ2_9SPHN</name>
<dbReference type="Gene3D" id="1.10.10.10">
    <property type="entry name" value="Winged helix-like DNA-binding domain superfamily/Winged helix DNA-binding domain"/>
    <property type="match status" value="1"/>
</dbReference>
<sequence>MANNAMTEISDLDDFDRRILNIVQCDNQRTHADIGEAVGLSASAVRRRLKLLRDTGFIEKDVALLRASNIGVRLIVLIYFQNESIEAFNALDEQIRTTPEILQGYHVSGSMDYVLIVQGPDVEWYEEWGKQAFMSNPAIRRYDSHVVWSCKKFDTALPL</sequence>
<comment type="caution">
    <text evidence="5">The sequence shown here is derived from an EMBL/GenBank/DDBJ whole genome shotgun (WGS) entry which is preliminary data.</text>
</comment>
<dbReference type="InterPro" id="IPR011991">
    <property type="entry name" value="ArsR-like_HTH"/>
</dbReference>
<dbReference type="InterPro" id="IPR000485">
    <property type="entry name" value="AsnC-type_HTH_dom"/>
</dbReference>
<dbReference type="Pfam" id="PF13404">
    <property type="entry name" value="HTH_AsnC-type"/>
    <property type="match status" value="1"/>
</dbReference>
<dbReference type="Proteomes" id="UP001500713">
    <property type="component" value="Unassembled WGS sequence"/>
</dbReference>
<dbReference type="InterPro" id="IPR036388">
    <property type="entry name" value="WH-like_DNA-bd_sf"/>
</dbReference>
<dbReference type="PROSITE" id="PS50956">
    <property type="entry name" value="HTH_ASNC_2"/>
    <property type="match status" value="1"/>
</dbReference>
<dbReference type="Pfam" id="PF01037">
    <property type="entry name" value="AsnC_trans_reg"/>
    <property type="match status" value="1"/>
</dbReference>
<dbReference type="SUPFAM" id="SSF46785">
    <property type="entry name" value="Winged helix' DNA-binding domain"/>
    <property type="match status" value="1"/>
</dbReference>
<keyword evidence="6" id="KW-1185">Reference proteome</keyword>